<evidence type="ECO:0000313" key="2">
    <source>
        <dbReference type="EMBL" id="PAU68060.1"/>
    </source>
</evidence>
<proteinExistence type="predicted"/>
<dbReference type="AlphaFoldDB" id="A0A2A2EGE7"/>
<feature type="compositionally biased region" description="Basic and acidic residues" evidence="1">
    <location>
        <begin position="7"/>
        <end position="17"/>
    </location>
</feature>
<dbReference type="Proteomes" id="UP000218399">
    <property type="component" value="Unassembled WGS sequence"/>
</dbReference>
<evidence type="ECO:0000313" key="3">
    <source>
        <dbReference type="Proteomes" id="UP000218399"/>
    </source>
</evidence>
<reference evidence="2 3" key="1">
    <citation type="journal article" date="2017" name="ISME J.">
        <title>Unveiling bifidobacterial biogeography across the mammalian branch of the tree of life.</title>
        <authorList>
            <person name="Milani C."/>
            <person name="Mangifesta M."/>
            <person name="Mancabelli L."/>
            <person name="Lugli G.A."/>
            <person name="James K."/>
            <person name="Duranti S."/>
            <person name="Turroni F."/>
            <person name="Ferrario C."/>
            <person name="Ossiprandi M.C."/>
            <person name="van Sinderen D."/>
            <person name="Ventura M."/>
        </authorList>
    </citation>
    <scope>NUCLEOTIDE SEQUENCE [LARGE SCALE GENOMIC DNA]</scope>
    <source>
        <strain evidence="3">Ham19E</strain>
    </source>
</reference>
<gene>
    <name evidence="2" type="ORF">B1526_0774</name>
</gene>
<keyword evidence="3" id="KW-1185">Reference proteome</keyword>
<dbReference type="RefSeq" id="WP_095614798.1">
    <property type="nucleotide sequence ID" value="NZ_MVOH01000007.1"/>
</dbReference>
<comment type="caution">
    <text evidence="2">The sequence shown here is derived from an EMBL/GenBank/DDBJ whole genome shotgun (WGS) entry which is preliminary data.</text>
</comment>
<sequence length="505" mass="54636">MFGLFGRKNDKAKRDDADAVPQVPPPPAGGVAPPAPTPVHTDSRVRLLAPIPGQPEGMRVGIVDALEQPEGGQGYIVELTAAGQMEILAWIAGDDAVHPTGTVLSEEPSPQDVVLKLDPWNDGNPRIGAIFLWDTVYGGFKGGDPDIPICIGEYTVDADGSVYIALCSFDVGVYGSSSHRRADAIAACWLAACRLPALRGERITTSSGRFSDFFEEIEKMPLPDAIDMVIHRGTSTAGRVTPVERALARQLVEIGAPQIRQIAANTELGMHRLDTTGQFWITFDANDVQGLQRDLVIAVEGAFNRAVEARAVACTLDNDLGLLSTLDELQAGSAFRRAFVRWGEHTRFVRGRIDGRNPYMELYDAHARRGGAWESLTRFGNVAEALRLPLRLEYGVDVDNASGVMAIGFNAPTAMSFPASRIGDDGTWIDIRDMRGAQAASYALRLAGLLAYVGFTSSIATTSVTITARGHAHRDPRAFAQVRPHGVLRRCAAALPQRRHQRRAL</sequence>
<feature type="region of interest" description="Disordered" evidence="1">
    <location>
        <begin position="1"/>
        <end position="41"/>
    </location>
</feature>
<feature type="compositionally biased region" description="Pro residues" evidence="1">
    <location>
        <begin position="22"/>
        <end position="37"/>
    </location>
</feature>
<dbReference type="OrthoDB" id="3237872at2"/>
<name>A0A2A2EGE7_9BIFI</name>
<organism evidence="2 3">
    <name type="scientific">Bifidobacterium criceti</name>
    <dbReference type="NCBI Taxonomy" id="1960969"/>
    <lineage>
        <taxon>Bacteria</taxon>
        <taxon>Bacillati</taxon>
        <taxon>Actinomycetota</taxon>
        <taxon>Actinomycetes</taxon>
        <taxon>Bifidobacteriales</taxon>
        <taxon>Bifidobacteriaceae</taxon>
        <taxon>Bifidobacterium</taxon>
    </lineage>
</organism>
<evidence type="ECO:0000256" key="1">
    <source>
        <dbReference type="SAM" id="MobiDB-lite"/>
    </source>
</evidence>
<dbReference type="EMBL" id="MVOH01000007">
    <property type="protein sequence ID" value="PAU68060.1"/>
    <property type="molecule type" value="Genomic_DNA"/>
</dbReference>
<protein>
    <submittedName>
        <fullName evidence="2">Uncharacterized protein</fullName>
    </submittedName>
</protein>
<accession>A0A2A2EGE7</accession>